<feature type="binding site" evidence="7">
    <location>
        <position position="84"/>
    </location>
    <ligand>
        <name>substrate</name>
    </ligand>
</feature>
<evidence type="ECO:0000256" key="1">
    <source>
        <dbReference type="ARBA" id="ARBA00022605"/>
    </source>
</evidence>
<protein>
    <recommendedName>
        <fullName evidence="7">Shikimate kinase</fullName>
        <shortName evidence="7">SK</shortName>
        <ecNumber evidence="7">2.7.1.71</ecNumber>
    </recommendedName>
</protein>
<dbReference type="GO" id="GO:0004765">
    <property type="term" value="F:shikimate kinase activity"/>
    <property type="evidence" value="ECO:0007669"/>
    <property type="project" value="UniProtKB-UniRule"/>
</dbReference>
<keyword evidence="7" id="KW-0460">Magnesium</keyword>
<comment type="pathway">
    <text evidence="7">Metabolic intermediate biosynthesis; chorismate biosynthesis; chorismate from D-erythrose 4-phosphate and phosphoenolpyruvate: step 5/7.</text>
</comment>
<dbReference type="InterPro" id="IPR027417">
    <property type="entry name" value="P-loop_NTPase"/>
</dbReference>
<evidence type="ECO:0000313" key="9">
    <source>
        <dbReference type="Proteomes" id="UP000011910"/>
    </source>
</evidence>
<keyword evidence="7" id="KW-0479">Metal-binding</keyword>
<dbReference type="PANTHER" id="PTHR21087:SF16">
    <property type="entry name" value="SHIKIMATE KINASE 1, CHLOROPLASTIC"/>
    <property type="match status" value="1"/>
</dbReference>
<gene>
    <name evidence="7 8" type="primary">aroK</name>
    <name evidence="8" type="ORF">ADICEAN_00277</name>
</gene>
<dbReference type="GO" id="GO:0005829">
    <property type="term" value="C:cytosol"/>
    <property type="evidence" value="ECO:0007669"/>
    <property type="project" value="TreeGrafter"/>
</dbReference>
<feature type="binding site" evidence="7">
    <location>
        <position position="37"/>
    </location>
    <ligand>
        <name>substrate</name>
    </ligand>
</feature>
<dbReference type="GO" id="GO:0009423">
    <property type="term" value="P:chorismate biosynthetic process"/>
    <property type="evidence" value="ECO:0007669"/>
    <property type="project" value="UniProtKB-UniRule"/>
</dbReference>
<feature type="binding site" evidence="7">
    <location>
        <position position="146"/>
    </location>
    <ligand>
        <name>substrate</name>
    </ligand>
</feature>
<feature type="binding site" evidence="7">
    <location>
        <position position="19"/>
    </location>
    <ligand>
        <name>Mg(2+)</name>
        <dbReference type="ChEBI" id="CHEBI:18420"/>
    </ligand>
</feature>
<dbReference type="Gene3D" id="3.40.50.300">
    <property type="entry name" value="P-loop containing nucleotide triphosphate hydrolases"/>
    <property type="match status" value="1"/>
</dbReference>
<dbReference type="CDD" id="cd00464">
    <property type="entry name" value="SK"/>
    <property type="match status" value="1"/>
</dbReference>
<evidence type="ECO:0000256" key="5">
    <source>
        <dbReference type="ARBA" id="ARBA00022840"/>
    </source>
</evidence>
<feature type="binding site" evidence="7">
    <location>
        <position position="123"/>
    </location>
    <ligand>
        <name>ATP</name>
        <dbReference type="ChEBI" id="CHEBI:30616"/>
    </ligand>
</feature>
<comment type="caution">
    <text evidence="8">The sequence shown here is derived from an EMBL/GenBank/DDBJ whole genome shotgun (WGS) entry which is preliminary data.</text>
</comment>
<dbReference type="GO" id="GO:0008652">
    <property type="term" value="P:amino acid biosynthetic process"/>
    <property type="evidence" value="ECO:0007669"/>
    <property type="project" value="UniProtKB-KW"/>
</dbReference>
<keyword evidence="6 7" id="KW-0057">Aromatic amino acid biosynthesis</keyword>
<feature type="binding site" evidence="7">
    <location>
        <position position="61"/>
    </location>
    <ligand>
        <name>substrate</name>
    </ligand>
</feature>
<dbReference type="InterPro" id="IPR000623">
    <property type="entry name" value="Shikimate_kinase/TSH1"/>
</dbReference>
<organism evidence="8 9">
    <name type="scientific">Cesiribacter andamanensis AMV16</name>
    <dbReference type="NCBI Taxonomy" id="1279009"/>
    <lineage>
        <taxon>Bacteria</taxon>
        <taxon>Pseudomonadati</taxon>
        <taxon>Bacteroidota</taxon>
        <taxon>Cytophagia</taxon>
        <taxon>Cytophagales</taxon>
        <taxon>Cesiribacteraceae</taxon>
        <taxon>Cesiribacter</taxon>
    </lineage>
</organism>
<evidence type="ECO:0000256" key="6">
    <source>
        <dbReference type="ARBA" id="ARBA00023141"/>
    </source>
</evidence>
<proteinExistence type="inferred from homology"/>
<comment type="caution">
    <text evidence="7">Lacks conserved residue(s) required for the propagation of feature annotation.</text>
</comment>
<evidence type="ECO:0000256" key="3">
    <source>
        <dbReference type="ARBA" id="ARBA00022741"/>
    </source>
</evidence>
<keyword evidence="4 7" id="KW-0418">Kinase</keyword>
<dbReference type="OrthoDB" id="9800332at2"/>
<name>M7P1N3_9BACT</name>
<dbReference type="GO" id="GO:0000287">
    <property type="term" value="F:magnesium ion binding"/>
    <property type="evidence" value="ECO:0007669"/>
    <property type="project" value="UniProtKB-UniRule"/>
</dbReference>
<evidence type="ECO:0000256" key="7">
    <source>
        <dbReference type="HAMAP-Rule" id="MF_00109"/>
    </source>
</evidence>
<dbReference type="PANTHER" id="PTHR21087">
    <property type="entry name" value="SHIKIMATE KINASE"/>
    <property type="match status" value="1"/>
</dbReference>
<keyword evidence="1 7" id="KW-0028">Amino-acid biosynthesis</keyword>
<reference evidence="8 9" key="1">
    <citation type="journal article" date="2013" name="Genome Announc.">
        <title>Draft Genome Sequence of Cesiribacter andamanensis Strain AMV16T, Isolated from a Soil Sample from a Mud Volcano in the Andaman Islands, India.</title>
        <authorList>
            <person name="Shivaji S."/>
            <person name="Ara S."/>
            <person name="Begum Z."/>
            <person name="Srinivas T.N."/>
            <person name="Singh A."/>
            <person name="Kumar Pinnaka A."/>
        </authorList>
    </citation>
    <scope>NUCLEOTIDE SEQUENCE [LARGE SCALE GENOMIC DNA]</scope>
    <source>
        <strain evidence="8 9">AMV16</strain>
    </source>
</reference>
<comment type="similarity">
    <text evidence="7">Belongs to the shikimate kinase family.</text>
</comment>
<sequence length="179" mass="20390">MMQTQTTLVLVGMPGSGKSSVGRLLARELELPFADLDTLLEAEEGCSIAQIFEQRGEGYFRHRESQTLQQVLHSTVPLVLATGGGTPCYFDNMEQIRRQAFSIYLEVGWQELADRLSQQPGQRPLLAGLGHQASYVEELQEKFSWRIPFYRQAHVHIRLQEGVPVQEVVQQILQRLQQR</sequence>
<dbReference type="InterPro" id="IPR031322">
    <property type="entry name" value="Shikimate/glucono_kinase"/>
</dbReference>
<keyword evidence="3 7" id="KW-0547">Nucleotide-binding</keyword>
<accession>M7P1N3</accession>
<evidence type="ECO:0000256" key="2">
    <source>
        <dbReference type="ARBA" id="ARBA00022679"/>
    </source>
</evidence>
<dbReference type="RefSeq" id="WP_009193687.1">
    <property type="nucleotide sequence ID" value="NZ_AODQ01000004.1"/>
</dbReference>
<dbReference type="UniPathway" id="UPA00053">
    <property type="reaction ID" value="UER00088"/>
</dbReference>
<dbReference type="EMBL" id="AODQ01000004">
    <property type="protein sequence ID" value="EMR04519.1"/>
    <property type="molecule type" value="Genomic_DNA"/>
</dbReference>
<dbReference type="Pfam" id="PF01202">
    <property type="entry name" value="SKI"/>
    <property type="match status" value="1"/>
</dbReference>
<dbReference type="GO" id="GO:0005524">
    <property type="term" value="F:ATP binding"/>
    <property type="evidence" value="ECO:0007669"/>
    <property type="project" value="UniProtKB-UniRule"/>
</dbReference>
<dbReference type="eggNOG" id="COG0703">
    <property type="taxonomic scope" value="Bacteria"/>
</dbReference>
<keyword evidence="5 7" id="KW-0067">ATP-binding</keyword>
<dbReference type="PRINTS" id="PR01100">
    <property type="entry name" value="SHIKIMTKNASE"/>
</dbReference>
<keyword evidence="7" id="KW-0963">Cytoplasm</keyword>
<feature type="binding site" evidence="7">
    <location>
        <begin position="15"/>
        <end position="20"/>
    </location>
    <ligand>
        <name>ATP</name>
        <dbReference type="ChEBI" id="CHEBI:30616"/>
    </ligand>
</feature>
<evidence type="ECO:0000313" key="8">
    <source>
        <dbReference type="EMBL" id="EMR04519.1"/>
    </source>
</evidence>
<dbReference type="AlphaFoldDB" id="M7P1N3"/>
<comment type="function">
    <text evidence="7">Catalyzes the specific phosphorylation of the 3-hydroxyl group of shikimic acid using ATP as a cosubstrate.</text>
</comment>
<keyword evidence="9" id="KW-1185">Reference proteome</keyword>
<dbReference type="SUPFAM" id="SSF52540">
    <property type="entry name" value="P-loop containing nucleoside triphosphate hydrolases"/>
    <property type="match status" value="1"/>
</dbReference>
<comment type="cofactor">
    <cofactor evidence="7">
        <name>Mg(2+)</name>
        <dbReference type="ChEBI" id="CHEBI:18420"/>
    </cofactor>
    <text evidence="7">Binds 1 Mg(2+) ion per subunit.</text>
</comment>
<dbReference type="GO" id="GO:0009073">
    <property type="term" value="P:aromatic amino acid family biosynthetic process"/>
    <property type="evidence" value="ECO:0007669"/>
    <property type="project" value="UniProtKB-KW"/>
</dbReference>
<keyword evidence="2 7" id="KW-0808">Transferase</keyword>
<dbReference type="EC" id="2.7.1.71" evidence="7"/>
<comment type="subcellular location">
    <subcellularLocation>
        <location evidence="7">Cytoplasm</location>
    </subcellularLocation>
</comment>
<evidence type="ECO:0000256" key="4">
    <source>
        <dbReference type="ARBA" id="ARBA00022777"/>
    </source>
</evidence>
<dbReference type="HAMAP" id="MF_00109">
    <property type="entry name" value="Shikimate_kinase"/>
    <property type="match status" value="1"/>
</dbReference>
<dbReference type="STRING" id="1279009.ADICEAN_00277"/>
<dbReference type="Proteomes" id="UP000011910">
    <property type="component" value="Unassembled WGS sequence"/>
</dbReference>
<comment type="catalytic activity">
    <reaction evidence="7">
        <text>shikimate + ATP = 3-phosphoshikimate + ADP + H(+)</text>
        <dbReference type="Rhea" id="RHEA:13121"/>
        <dbReference type="ChEBI" id="CHEBI:15378"/>
        <dbReference type="ChEBI" id="CHEBI:30616"/>
        <dbReference type="ChEBI" id="CHEBI:36208"/>
        <dbReference type="ChEBI" id="CHEBI:145989"/>
        <dbReference type="ChEBI" id="CHEBI:456216"/>
        <dbReference type="EC" id="2.7.1.71"/>
    </reaction>
</comment>
<comment type="subunit">
    <text evidence="7">Monomer.</text>
</comment>